<gene>
    <name evidence="1" type="ORF">ECRASSUSDP1_LOCUS24440</name>
</gene>
<dbReference type="AlphaFoldDB" id="A0AAD1Y1A4"/>
<proteinExistence type="predicted"/>
<evidence type="ECO:0000313" key="2">
    <source>
        <dbReference type="Proteomes" id="UP001295684"/>
    </source>
</evidence>
<accession>A0AAD1Y1A4</accession>
<dbReference type="EMBL" id="CAMPGE010025169">
    <property type="protein sequence ID" value="CAI2382950.1"/>
    <property type="molecule type" value="Genomic_DNA"/>
</dbReference>
<comment type="caution">
    <text evidence="1">The sequence shown here is derived from an EMBL/GenBank/DDBJ whole genome shotgun (WGS) entry which is preliminary data.</text>
</comment>
<dbReference type="Proteomes" id="UP001295684">
    <property type="component" value="Unassembled WGS sequence"/>
</dbReference>
<keyword evidence="2" id="KW-1185">Reference proteome</keyword>
<organism evidence="1 2">
    <name type="scientific">Euplotes crassus</name>
    <dbReference type="NCBI Taxonomy" id="5936"/>
    <lineage>
        <taxon>Eukaryota</taxon>
        <taxon>Sar</taxon>
        <taxon>Alveolata</taxon>
        <taxon>Ciliophora</taxon>
        <taxon>Intramacronucleata</taxon>
        <taxon>Spirotrichea</taxon>
        <taxon>Hypotrichia</taxon>
        <taxon>Euplotida</taxon>
        <taxon>Euplotidae</taxon>
        <taxon>Moneuplotes</taxon>
    </lineage>
</organism>
<protein>
    <submittedName>
        <fullName evidence="1">Uncharacterized protein</fullName>
    </submittedName>
</protein>
<sequence length="265" mass="30653">MDEKEPKKKISDINKSYPDYLSMTSKHGISIKEIEQLDISTNKLLESFKTICSNPQLKYQKIFCIQRKSIQNSHKEETKTPQKILEKVKHIKHGNGLPGTKNTLKRMSTRSLNTVTKPQAIEIESIGRRDVVYKSALRKLRRFFKNIFKTQNLDIVGRRYINCRIGYLYQKMYQTLTTVIPEGYITDELVYFTMGIAGIRKPSELPCSNQIRQEIKAIMSCASTFSQKKYQRCLRSESFQTLIQNASETQGASWAREVLDGMGLY</sequence>
<reference evidence="1" key="1">
    <citation type="submission" date="2023-07" db="EMBL/GenBank/DDBJ databases">
        <authorList>
            <consortium name="AG Swart"/>
            <person name="Singh M."/>
            <person name="Singh A."/>
            <person name="Seah K."/>
            <person name="Emmerich C."/>
        </authorList>
    </citation>
    <scope>NUCLEOTIDE SEQUENCE</scope>
    <source>
        <strain evidence="1">DP1</strain>
    </source>
</reference>
<evidence type="ECO:0000313" key="1">
    <source>
        <dbReference type="EMBL" id="CAI2382950.1"/>
    </source>
</evidence>
<name>A0AAD1Y1A4_EUPCR</name>